<dbReference type="Proteomes" id="UP001202180">
    <property type="component" value="Unassembled WGS sequence"/>
</dbReference>
<proteinExistence type="predicted"/>
<dbReference type="PROSITE" id="PS51257">
    <property type="entry name" value="PROKAR_LIPOPROTEIN"/>
    <property type="match status" value="1"/>
</dbReference>
<organism evidence="1 2">
    <name type="scientific">Spirosoma liriopis</name>
    <dbReference type="NCBI Taxonomy" id="2937440"/>
    <lineage>
        <taxon>Bacteria</taxon>
        <taxon>Pseudomonadati</taxon>
        <taxon>Bacteroidota</taxon>
        <taxon>Cytophagia</taxon>
        <taxon>Cytophagales</taxon>
        <taxon>Cytophagaceae</taxon>
        <taxon>Spirosoma</taxon>
    </lineage>
</organism>
<evidence type="ECO:0000313" key="1">
    <source>
        <dbReference type="EMBL" id="MCK8493518.1"/>
    </source>
</evidence>
<protein>
    <submittedName>
        <fullName evidence="1">Uncharacterized protein</fullName>
    </submittedName>
</protein>
<sequence length="485" mass="55517">MRLYFLLLTFTLLVSGCHRSTVDPSQPISDEQLPEPPLVEVQTLTDSLYISSQTIYTRTANTDVRISCRFGLAYSSLRASQIREVGFCLSSTDSVLSVKNPQHLRLKATLDTSQYLFTADIQNLSPGQRYYLEPYIIFKNGRVYYGRYLPTPRLQTPSWLPRPPMNAITRFTAPQTDKSAYKPLTVLNRATVPFTSLLYDDYFFTCNDKLYVLGREGSLFQYDADQDKWVARQRLTIEPSDRFNGSPAIVFSVNNKGYVLYKDILSHSATFQWEYNPELDQWTKISTPDTPDITAYKYAYQQNNQVFLSDIYRKQILRFDAQQKSFQAVNSTNVIDYLTNYRPIVNVASTPYAYFSRYDETGNGELYASRYDPLTDRFGEDKLVSDRKSDLQPSFAVASTDDLLLGLGTSTRLIPESRIITHSMVINDDLIRYATTSGQVTARYDLSALTNSAYDSPFSSYRALFVGGRIYAIDQSNSHMRELRF</sequence>
<accession>A0ABT0HMY1</accession>
<keyword evidence="2" id="KW-1185">Reference proteome</keyword>
<dbReference type="RefSeq" id="WP_248478109.1">
    <property type="nucleotide sequence ID" value="NZ_JALPRF010000003.1"/>
</dbReference>
<dbReference type="EMBL" id="JALPRF010000003">
    <property type="protein sequence ID" value="MCK8493518.1"/>
    <property type="molecule type" value="Genomic_DNA"/>
</dbReference>
<name>A0ABT0HMY1_9BACT</name>
<comment type="caution">
    <text evidence="1">The sequence shown here is derived from an EMBL/GenBank/DDBJ whole genome shotgun (WGS) entry which is preliminary data.</text>
</comment>
<dbReference type="Gene3D" id="2.120.10.80">
    <property type="entry name" value="Kelch-type beta propeller"/>
    <property type="match status" value="1"/>
</dbReference>
<dbReference type="InterPro" id="IPR015915">
    <property type="entry name" value="Kelch-typ_b-propeller"/>
</dbReference>
<gene>
    <name evidence="1" type="ORF">M0L20_16745</name>
</gene>
<evidence type="ECO:0000313" key="2">
    <source>
        <dbReference type="Proteomes" id="UP001202180"/>
    </source>
</evidence>
<dbReference type="SUPFAM" id="SSF117281">
    <property type="entry name" value="Kelch motif"/>
    <property type="match status" value="1"/>
</dbReference>
<reference evidence="1 2" key="1">
    <citation type="submission" date="2022-04" db="EMBL/GenBank/DDBJ databases">
        <title>Spirosoma sp. strain RP8 genome sequencing and assembly.</title>
        <authorList>
            <person name="Jung Y."/>
        </authorList>
    </citation>
    <scope>NUCLEOTIDE SEQUENCE [LARGE SCALE GENOMIC DNA]</scope>
    <source>
        <strain evidence="1 2">RP8</strain>
    </source>
</reference>